<evidence type="ECO:0000256" key="1">
    <source>
        <dbReference type="ARBA" id="ARBA00000085"/>
    </source>
</evidence>
<dbReference type="Pfam" id="PF13426">
    <property type="entry name" value="PAS_9"/>
    <property type="match status" value="1"/>
</dbReference>
<evidence type="ECO:0000313" key="9">
    <source>
        <dbReference type="EMBL" id="MBC2776754.1"/>
    </source>
</evidence>
<dbReference type="PANTHER" id="PTHR47429:SF2">
    <property type="entry name" value="PROTEIN TWIN LOV 1"/>
    <property type="match status" value="1"/>
</dbReference>
<evidence type="ECO:0000313" key="10">
    <source>
        <dbReference type="Proteomes" id="UP000564378"/>
    </source>
</evidence>
<dbReference type="InterPro" id="IPR011495">
    <property type="entry name" value="Sig_transdc_His_kin_sub2_dim/P"/>
</dbReference>
<accession>A0A842HZ30</accession>
<feature type="domain" description="Histidine kinase" evidence="6">
    <location>
        <begin position="143"/>
        <end position="359"/>
    </location>
</feature>
<sequence>MFVMKNLEEFFPQTAMFNLPVALVLTDPHIDDNPIIYVNGAFERTTGYTREAAIGRNCRFLQGQDTDPEARRAIRRAIADEQTATIDIYNYRADGEGFWNRLIVGPIYDDDGKLRYFAGIQNDLSIIRDDIKLSRHADRVLREVQHRVKNHLSMIVSLIRMQAKAPDPSASYDALANRVESIQILYQEMTAAGVGSIESDTIRVGAYVSRIASAIGHLDGRAAVRLNVDCDDVEMDADEAGKLGLLASEFLTNAFKHAFKGREEGLIELSLKQIDRGGIRLRVSDDGRGIHPDNKWCTLATRNGSGESPADADAKVSEGARSGLGVSIAQSLIRSLRAEVSVESGQGGTVIAIDVPPAEPLA</sequence>
<keyword evidence="5" id="KW-0157">Chromophore</keyword>
<dbReference type="Gene3D" id="3.30.450.20">
    <property type="entry name" value="PAS domain"/>
    <property type="match status" value="1"/>
</dbReference>
<comment type="catalytic activity">
    <reaction evidence="1">
        <text>ATP + protein L-histidine = ADP + protein N-phospho-L-histidine.</text>
        <dbReference type="EC" id="2.7.13.3"/>
    </reaction>
</comment>
<keyword evidence="4" id="KW-0288">FMN</keyword>
<dbReference type="InterPro" id="IPR005467">
    <property type="entry name" value="His_kinase_dom"/>
</dbReference>
<dbReference type="PANTHER" id="PTHR47429">
    <property type="entry name" value="PROTEIN TWIN LOV 1"/>
    <property type="match status" value="1"/>
</dbReference>
<evidence type="ECO:0000259" key="6">
    <source>
        <dbReference type="PROSITE" id="PS50109"/>
    </source>
</evidence>
<evidence type="ECO:0000256" key="5">
    <source>
        <dbReference type="ARBA" id="ARBA00022991"/>
    </source>
</evidence>
<dbReference type="InterPro" id="IPR035965">
    <property type="entry name" value="PAS-like_dom_sf"/>
</dbReference>
<reference evidence="9 10" key="1">
    <citation type="submission" date="2020-08" db="EMBL/GenBank/DDBJ databases">
        <title>Draft genome sequence of Parasphingopyxis sp. GrpM-11.</title>
        <authorList>
            <person name="Oh J."/>
            <person name="Roh D.-H."/>
        </authorList>
    </citation>
    <scope>NUCLEOTIDE SEQUENCE [LARGE SCALE GENOMIC DNA]</scope>
    <source>
        <strain evidence="9 10">GrpM-11</strain>
    </source>
</reference>
<dbReference type="SMART" id="SM00086">
    <property type="entry name" value="PAC"/>
    <property type="match status" value="1"/>
</dbReference>
<keyword evidence="3" id="KW-0285">Flavoprotein</keyword>
<dbReference type="SUPFAM" id="SSF55874">
    <property type="entry name" value="ATPase domain of HSP90 chaperone/DNA topoisomerase II/histidine kinase"/>
    <property type="match status" value="1"/>
</dbReference>
<dbReference type="EC" id="2.7.13.3" evidence="2"/>
<dbReference type="PROSITE" id="PS50113">
    <property type="entry name" value="PAC"/>
    <property type="match status" value="1"/>
</dbReference>
<dbReference type="SUPFAM" id="SSF55785">
    <property type="entry name" value="PYP-like sensor domain (PAS domain)"/>
    <property type="match status" value="1"/>
</dbReference>
<dbReference type="PRINTS" id="PR00344">
    <property type="entry name" value="BCTRLSENSOR"/>
</dbReference>
<protein>
    <recommendedName>
        <fullName evidence="2">histidine kinase</fullName>
        <ecNumber evidence="2">2.7.13.3</ecNumber>
    </recommendedName>
</protein>
<keyword evidence="10" id="KW-1185">Reference proteome</keyword>
<dbReference type="InterPro" id="IPR001610">
    <property type="entry name" value="PAC"/>
</dbReference>
<organism evidence="9 10">
    <name type="scientific">Parasphingopyxis marina</name>
    <dbReference type="NCBI Taxonomy" id="2761622"/>
    <lineage>
        <taxon>Bacteria</taxon>
        <taxon>Pseudomonadati</taxon>
        <taxon>Pseudomonadota</taxon>
        <taxon>Alphaproteobacteria</taxon>
        <taxon>Sphingomonadales</taxon>
        <taxon>Sphingomonadaceae</taxon>
        <taxon>Parasphingopyxis</taxon>
    </lineage>
</organism>
<dbReference type="InterPro" id="IPR036890">
    <property type="entry name" value="HATPase_C_sf"/>
</dbReference>
<dbReference type="InterPro" id="IPR003594">
    <property type="entry name" value="HATPase_dom"/>
</dbReference>
<dbReference type="InterPro" id="IPR004358">
    <property type="entry name" value="Sig_transdc_His_kin-like_C"/>
</dbReference>
<feature type="domain" description="PAC" evidence="8">
    <location>
        <begin position="82"/>
        <end position="136"/>
    </location>
</feature>
<dbReference type="EMBL" id="JACJVJ010000001">
    <property type="protein sequence ID" value="MBC2776754.1"/>
    <property type="molecule type" value="Genomic_DNA"/>
</dbReference>
<dbReference type="GO" id="GO:0004673">
    <property type="term" value="F:protein histidine kinase activity"/>
    <property type="evidence" value="ECO:0007669"/>
    <property type="project" value="UniProtKB-EC"/>
</dbReference>
<dbReference type="InterPro" id="IPR000700">
    <property type="entry name" value="PAS-assoc_C"/>
</dbReference>
<dbReference type="PROSITE" id="PS50109">
    <property type="entry name" value="HIS_KIN"/>
    <property type="match status" value="1"/>
</dbReference>
<evidence type="ECO:0000259" key="8">
    <source>
        <dbReference type="PROSITE" id="PS50113"/>
    </source>
</evidence>
<dbReference type="Gene3D" id="3.30.565.10">
    <property type="entry name" value="Histidine kinase-like ATPase, C-terminal domain"/>
    <property type="match status" value="1"/>
</dbReference>
<dbReference type="NCBIfam" id="TIGR00229">
    <property type="entry name" value="sensory_box"/>
    <property type="match status" value="1"/>
</dbReference>
<name>A0A842HZ30_9SPHN</name>
<dbReference type="Proteomes" id="UP000564378">
    <property type="component" value="Unassembled WGS sequence"/>
</dbReference>
<dbReference type="CDD" id="cd00130">
    <property type="entry name" value="PAS"/>
    <property type="match status" value="1"/>
</dbReference>
<dbReference type="InterPro" id="IPR000014">
    <property type="entry name" value="PAS"/>
</dbReference>
<evidence type="ECO:0000256" key="2">
    <source>
        <dbReference type="ARBA" id="ARBA00012438"/>
    </source>
</evidence>
<gene>
    <name evidence="9" type="ORF">H6P80_03890</name>
</gene>
<feature type="domain" description="PAS" evidence="7">
    <location>
        <begin position="32"/>
        <end position="81"/>
    </location>
</feature>
<evidence type="ECO:0000256" key="3">
    <source>
        <dbReference type="ARBA" id="ARBA00022630"/>
    </source>
</evidence>
<evidence type="ECO:0000256" key="4">
    <source>
        <dbReference type="ARBA" id="ARBA00022643"/>
    </source>
</evidence>
<comment type="caution">
    <text evidence="9">The sequence shown here is derived from an EMBL/GenBank/DDBJ whole genome shotgun (WGS) entry which is preliminary data.</text>
</comment>
<proteinExistence type="predicted"/>
<dbReference type="SMART" id="SM00387">
    <property type="entry name" value="HATPase_c"/>
    <property type="match status" value="1"/>
</dbReference>
<evidence type="ECO:0000259" key="7">
    <source>
        <dbReference type="PROSITE" id="PS50112"/>
    </source>
</evidence>
<dbReference type="AlphaFoldDB" id="A0A842HZ30"/>
<dbReference type="Pfam" id="PF02518">
    <property type="entry name" value="HATPase_c"/>
    <property type="match status" value="1"/>
</dbReference>
<dbReference type="Pfam" id="PF07568">
    <property type="entry name" value="HisKA_2"/>
    <property type="match status" value="1"/>
</dbReference>
<dbReference type="PROSITE" id="PS50112">
    <property type="entry name" value="PAS"/>
    <property type="match status" value="1"/>
</dbReference>